<evidence type="ECO:0000256" key="1">
    <source>
        <dbReference type="ARBA" id="ARBA00004651"/>
    </source>
</evidence>
<dbReference type="AlphaFoldDB" id="A0A0P8CNH2"/>
<evidence type="ECO:0000313" key="10">
    <source>
        <dbReference type="Proteomes" id="UP000050360"/>
    </source>
</evidence>
<dbReference type="InterPro" id="IPR003838">
    <property type="entry name" value="ABC3_permease_C"/>
</dbReference>
<keyword evidence="5 6" id="KW-0472">Membrane</keyword>
<feature type="domain" description="ABC3 transporter permease C-terminal" evidence="7">
    <location>
        <begin position="273"/>
        <end position="391"/>
    </location>
</feature>
<feature type="transmembrane region" description="Helical" evidence="6">
    <location>
        <begin position="366"/>
        <end position="389"/>
    </location>
</feature>
<evidence type="ECO:0000256" key="6">
    <source>
        <dbReference type="SAM" id="Phobius"/>
    </source>
</evidence>
<evidence type="ECO:0000256" key="3">
    <source>
        <dbReference type="ARBA" id="ARBA00022692"/>
    </source>
</evidence>
<reference evidence="9 10" key="1">
    <citation type="submission" date="2015-09" db="EMBL/GenBank/DDBJ databases">
        <title>A metagenomics-based metabolic model of nitrate-dependent anaerobic oxidation of methane by Methanoperedens-like archaea.</title>
        <authorList>
            <person name="Arshad A."/>
            <person name="Speth D.R."/>
            <person name="De Graaf R.M."/>
            <person name="Op Den Camp H.J."/>
            <person name="Jetten M.S."/>
            <person name="Welte C.U."/>
        </authorList>
    </citation>
    <scope>NUCLEOTIDE SEQUENCE [LARGE SCALE GENOMIC DNA]</scope>
</reference>
<proteinExistence type="predicted"/>
<feature type="transmembrane region" description="Helical" evidence="6">
    <location>
        <begin position="269"/>
        <end position="292"/>
    </location>
</feature>
<evidence type="ECO:0000259" key="8">
    <source>
        <dbReference type="Pfam" id="PF12704"/>
    </source>
</evidence>
<comment type="subcellular location">
    <subcellularLocation>
        <location evidence="1">Cell membrane</location>
        <topology evidence="1">Multi-pass membrane protein</topology>
    </subcellularLocation>
</comment>
<dbReference type="InterPro" id="IPR025857">
    <property type="entry name" value="MacB_PCD"/>
</dbReference>
<dbReference type="Proteomes" id="UP000050360">
    <property type="component" value="Unassembled WGS sequence"/>
</dbReference>
<evidence type="ECO:0000256" key="5">
    <source>
        <dbReference type="ARBA" id="ARBA00023136"/>
    </source>
</evidence>
<evidence type="ECO:0000256" key="4">
    <source>
        <dbReference type="ARBA" id="ARBA00022989"/>
    </source>
</evidence>
<keyword evidence="2" id="KW-1003">Cell membrane</keyword>
<evidence type="ECO:0000256" key="2">
    <source>
        <dbReference type="ARBA" id="ARBA00022475"/>
    </source>
</evidence>
<keyword evidence="4 6" id="KW-1133">Transmembrane helix</keyword>
<accession>A0A0P8CNH2</accession>
<evidence type="ECO:0000259" key="7">
    <source>
        <dbReference type="Pfam" id="PF02687"/>
    </source>
</evidence>
<protein>
    <submittedName>
        <fullName evidence="9">ABC transporter, permease protein</fullName>
    </submittedName>
</protein>
<dbReference type="InterPro" id="IPR051447">
    <property type="entry name" value="Lipoprotein-release_system"/>
</dbReference>
<dbReference type="PANTHER" id="PTHR30489">
    <property type="entry name" value="LIPOPROTEIN-RELEASING SYSTEM TRANSMEMBRANE PROTEIN LOLE"/>
    <property type="match status" value="1"/>
</dbReference>
<feature type="transmembrane region" description="Helical" evidence="6">
    <location>
        <begin position="313"/>
        <end position="346"/>
    </location>
</feature>
<dbReference type="GO" id="GO:0044874">
    <property type="term" value="P:lipoprotein localization to outer membrane"/>
    <property type="evidence" value="ECO:0007669"/>
    <property type="project" value="TreeGrafter"/>
</dbReference>
<evidence type="ECO:0000313" key="9">
    <source>
        <dbReference type="EMBL" id="KPQ45257.1"/>
    </source>
</evidence>
<organism evidence="9 10">
    <name type="scientific">Candidatus Methanoperedens nitratireducens</name>
    <dbReference type="NCBI Taxonomy" id="1392998"/>
    <lineage>
        <taxon>Archaea</taxon>
        <taxon>Methanobacteriati</taxon>
        <taxon>Methanobacteriota</taxon>
        <taxon>Stenosarchaea group</taxon>
        <taxon>Methanomicrobia</taxon>
        <taxon>Methanosarcinales</taxon>
        <taxon>ANME-2 cluster</taxon>
        <taxon>Candidatus Methanoperedentaceae</taxon>
        <taxon>Candidatus Methanoperedens</taxon>
    </lineage>
</organism>
<dbReference type="EMBL" id="LKCM01000015">
    <property type="protein sequence ID" value="KPQ45257.1"/>
    <property type="molecule type" value="Genomic_DNA"/>
</dbReference>
<feature type="transmembrane region" description="Helical" evidence="6">
    <location>
        <begin position="24"/>
        <end position="48"/>
    </location>
</feature>
<dbReference type="Pfam" id="PF12704">
    <property type="entry name" value="MacB_PCD"/>
    <property type="match status" value="1"/>
</dbReference>
<comment type="caution">
    <text evidence="9">The sequence shown here is derived from an EMBL/GenBank/DDBJ whole genome shotgun (WGS) entry which is preliminary data.</text>
</comment>
<dbReference type="GO" id="GO:0098797">
    <property type="term" value="C:plasma membrane protein complex"/>
    <property type="evidence" value="ECO:0007669"/>
    <property type="project" value="TreeGrafter"/>
</dbReference>
<keyword evidence="3 6" id="KW-0812">Transmembrane</keyword>
<dbReference type="Pfam" id="PF02687">
    <property type="entry name" value="FtsX"/>
    <property type="match status" value="1"/>
</dbReference>
<dbReference type="PANTHER" id="PTHR30489:SF0">
    <property type="entry name" value="LIPOPROTEIN-RELEASING SYSTEM TRANSMEMBRANE PROTEIN LOLE"/>
    <property type="match status" value="1"/>
</dbReference>
<sequence length="400" mass="44054">MLSDHKLALFLAQKSIIKGNKGTLGLTIFIMSLVFVNSVFVSSLFLGLTNTINDQIINTVYGTVVIEPKKDEKFIDDVYSLKQKISRVPGVKGVSAQYIMGSVMSYKDKNGAWSVYSINPDDEVTVTTTHNFIIDGEYLSKLDENDILLGKEIAGGYGGDDESRSLGGVKTGDSIDVLFNNGVKRTYRVKGIFGVNFQRSDNIAYISQKEMTSVTGMEDKASQILIRTEDVGNEGQFIKQFLELGINEKIKPWQDYASMVKEITQSFDIISMLISGIGLFVAGVTIFIIIYMNTISKRRQIGISRAVGIKESVIINSYFIQALFIVMSGIIVGLLIVFYIVAPWFIAHPLDFPMGPVSLLILPENVFINAISLVIAASAAGLIPSMMAVRETIIESMWGD</sequence>
<name>A0A0P8CNH2_9EURY</name>
<feature type="domain" description="MacB-like periplasmic core" evidence="8">
    <location>
        <begin position="26"/>
        <end position="240"/>
    </location>
</feature>
<gene>
    <name evidence="9" type="ORF">MPEBLZ_00138</name>
</gene>